<keyword evidence="1" id="KW-0505">Motor protein</keyword>
<evidence type="ECO:0000313" key="4">
    <source>
        <dbReference type="EMBL" id="GFH14353.1"/>
    </source>
</evidence>
<dbReference type="Gene3D" id="3.40.850.10">
    <property type="entry name" value="Kinesin motor domain"/>
    <property type="match status" value="1"/>
</dbReference>
<protein>
    <submittedName>
        <fullName evidence="4">Kinesin-like protein</fullName>
    </submittedName>
</protein>
<dbReference type="InterPro" id="IPR001752">
    <property type="entry name" value="Kinesin_motor_dom"/>
</dbReference>
<dbReference type="GO" id="GO:0007018">
    <property type="term" value="P:microtubule-based movement"/>
    <property type="evidence" value="ECO:0007669"/>
    <property type="project" value="InterPro"/>
</dbReference>
<dbReference type="GO" id="GO:0005524">
    <property type="term" value="F:ATP binding"/>
    <property type="evidence" value="ECO:0007669"/>
    <property type="project" value="InterPro"/>
</dbReference>
<sequence length="106" mass="11365">MADSTADDNKHLKFKVFVRLRPVSNDPGTSPAGVCSVEHRIITLKDPSKDHQSEFVFDGVFKADASQESVFDTVGKPLVHHAVQPQDHCVPDSVPGAEGAVPCTVA</sequence>
<dbReference type="GO" id="GO:0008017">
    <property type="term" value="F:microtubule binding"/>
    <property type="evidence" value="ECO:0007669"/>
    <property type="project" value="InterPro"/>
</dbReference>
<dbReference type="InterPro" id="IPR027417">
    <property type="entry name" value="P-loop_NTPase"/>
</dbReference>
<reference evidence="4 5" key="1">
    <citation type="submission" date="2020-02" db="EMBL/GenBank/DDBJ databases">
        <title>Draft genome sequence of Haematococcus lacustris strain NIES-144.</title>
        <authorList>
            <person name="Morimoto D."/>
            <person name="Nakagawa S."/>
            <person name="Yoshida T."/>
            <person name="Sawayama S."/>
        </authorList>
    </citation>
    <scope>NUCLEOTIDE SEQUENCE [LARGE SCALE GENOMIC DNA]</scope>
    <source>
        <strain evidence="4 5">NIES-144</strain>
    </source>
</reference>
<accession>A0A699YVY2</accession>
<comment type="similarity">
    <text evidence="2">Belongs to the TRAFAC class myosin-kinesin ATPase superfamily. Kinesin family.</text>
</comment>
<feature type="domain" description="Kinesin motor" evidence="3">
    <location>
        <begin position="13"/>
        <end position="106"/>
    </location>
</feature>
<gene>
    <name evidence="4" type="ORF">HaLaN_10391</name>
</gene>
<evidence type="ECO:0000256" key="2">
    <source>
        <dbReference type="PROSITE-ProRule" id="PRU00283"/>
    </source>
</evidence>
<proteinExistence type="inferred from homology"/>
<comment type="caution">
    <text evidence="4">The sequence shown here is derived from an EMBL/GenBank/DDBJ whole genome shotgun (WGS) entry which is preliminary data.</text>
</comment>
<dbReference type="InterPro" id="IPR036961">
    <property type="entry name" value="Kinesin_motor_dom_sf"/>
</dbReference>
<dbReference type="GO" id="GO:0003777">
    <property type="term" value="F:microtubule motor activity"/>
    <property type="evidence" value="ECO:0007669"/>
    <property type="project" value="InterPro"/>
</dbReference>
<dbReference type="Proteomes" id="UP000485058">
    <property type="component" value="Unassembled WGS sequence"/>
</dbReference>
<evidence type="ECO:0000256" key="1">
    <source>
        <dbReference type="ARBA" id="ARBA00023175"/>
    </source>
</evidence>
<dbReference type="AlphaFoldDB" id="A0A699YVY2"/>
<dbReference type="SUPFAM" id="SSF52540">
    <property type="entry name" value="P-loop containing nucleoside triphosphate hydrolases"/>
    <property type="match status" value="1"/>
</dbReference>
<evidence type="ECO:0000259" key="3">
    <source>
        <dbReference type="PROSITE" id="PS50067"/>
    </source>
</evidence>
<dbReference type="EMBL" id="BLLF01000716">
    <property type="protein sequence ID" value="GFH14353.1"/>
    <property type="molecule type" value="Genomic_DNA"/>
</dbReference>
<evidence type="ECO:0000313" key="5">
    <source>
        <dbReference type="Proteomes" id="UP000485058"/>
    </source>
</evidence>
<dbReference type="PROSITE" id="PS50067">
    <property type="entry name" value="KINESIN_MOTOR_2"/>
    <property type="match status" value="1"/>
</dbReference>
<keyword evidence="5" id="KW-1185">Reference proteome</keyword>
<organism evidence="4 5">
    <name type="scientific">Haematococcus lacustris</name>
    <name type="common">Green alga</name>
    <name type="synonym">Haematococcus pluvialis</name>
    <dbReference type="NCBI Taxonomy" id="44745"/>
    <lineage>
        <taxon>Eukaryota</taxon>
        <taxon>Viridiplantae</taxon>
        <taxon>Chlorophyta</taxon>
        <taxon>core chlorophytes</taxon>
        <taxon>Chlorophyceae</taxon>
        <taxon>CS clade</taxon>
        <taxon>Chlamydomonadales</taxon>
        <taxon>Haematococcaceae</taxon>
        <taxon>Haematococcus</taxon>
    </lineage>
</organism>
<comment type="caution">
    <text evidence="2">Lacks conserved residue(s) required for the propagation of feature annotation.</text>
</comment>
<name>A0A699YVY2_HAELA</name>